<sequence length="354" mass="39371">MQTQTPNPDPIGVLLIGSIPLPSPDAVFAKLATTLPNRLHTLPDGETSTRYNWIEWQLPCFPLETLRPQHGGIDLPATPGVYSQDSIGRTRYDEVAIESYTRFVALRENGIIPAGVRFQVSLPTPYAVIQSHLRPEFHAQFEPWYEARLLEALAAIIAHVPASALAIQWDVAVEVLALEHERGRLCNEFFRPHFINEPGGVRAGVLSRIGRICAGIPADVELGFHFCYGDAGHRHFVEPEDLGLVVDLANGVVEMLGKMRDIGWVHVPVPKGRDDEAYFEPLRGLRIAEETRLYLGLVHAYDLDGTRWRIRAAQRVLQRGFGVATECGIGRTPGEELESILDISMEVTAPIRNQ</sequence>
<reference evidence="1 2" key="1">
    <citation type="journal article" date="2018" name="IMA Fungus">
        <title>IMA Genome-F 9: Draft genome sequence of Annulohypoxylon stygium, Aspergillus mulundensis, Berkeleyomyces basicola (syn. Thielaviopsis basicola), Ceratocystis smalleyi, two Cercospora beticola strains, Coleophoma cylindrospora, Fusarium fracticaudum, Phialophora cf. hyalina, and Morchella septimelata.</title>
        <authorList>
            <person name="Wingfield B.D."/>
            <person name="Bills G.F."/>
            <person name="Dong Y."/>
            <person name="Huang W."/>
            <person name="Nel W.J."/>
            <person name="Swalarsk-Parry B.S."/>
            <person name="Vaghefi N."/>
            <person name="Wilken P.M."/>
            <person name="An Z."/>
            <person name="de Beer Z.W."/>
            <person name="De Vos L."/>
            <person name="Chen L."/>
            <person name="Duong T.A."/>
            <person name="Gao Y."/>
            <person name="Hammerbacher A."/>
            <person name="Kikkert J.R."/>
            <person name="Li Y."/>
            <person name="Li H."/>
            <person name="Li K."/>
            <person name="Li Q."/>
            <person name="Liu X."/>
            <person name="Ma X."/>
            <person name="Naidoo K."/>
            <person name="Pethybridge S.J."/>
            <person name="Sun J."/>
            <person name="Steenkamp E.T."/>
            <person name="van der Nest M.A."/>
            <person name="van Wyk S."/>
            <person name="Wingfield M.J."/>
            <person name="Xiong C."/>
            <person name="Yue Q."/>
            <person name="Zhang X."/>
        </authorList>
    </citation>
    <scope>NUCLEOTIDE SEQUENCE [LARGE SCALE GENOMIC DNA]</scope>
    <source>
        <strain evidence="1 2">DSM 5745</strain>
    </source>
</reference>
<organism evidence="1 2">
    <name type="scientific">Aspergillus mulundensis</name>
    <dbReference type="NCBI Taxonomy" id="1810919"/>
    <lineage>
        <taxon>Eukaryota</taxon>
        <taxon>Fungi</taxon>
        <taxon>Dikarya</taxon>
        <taxon>Ascomycota</taxon>
        <taxon>Pezizomycotina</taxon>
        <taxon>Eurotiomycetes</taxon>
        <taxon>Eurotiomycetidae</taxon>
        <taxon>Eurotiales</taxon>
        <taxon>Aspergillaceae</taxon>
        <taxon>Aspergillus</taxon>
        <taxon>Aspergillus subgen. Nidulantes</taxon>
    </lineage>
</organism>
<dbReference type="GeneID" id="38120194"/>
<protein>
    <recommendedName>
        <fullName evidence="3">Cobalamin-independent methionine synthase MetE C-terminal/archaeal domain-containing protein</fullName>
    </recommendedName>
</protein>
<dbReference type="OrthoDB" id="5422863at2759"/>
<name>A0A3D8QRG8_9EURO</name>
<proteinExistence type="predicted"/>
<comment type="caution">
    <text evidence="1">The sequence shown here is derived from an EMBL/GenBank/DDBJ whole genome shotgun (WGS) entry which is preliminary data.</text>
</comment>
<accession>A0A3D8QRG8</accession>
<dbReference type="InterPro" id="IPR038071">
    <property type="entry name" value="UROD/MetE-like_sf"/>
</dbReference>
<evidence type="ECO:0000313" key="1">
    <source>
        <dbReference type="EMBL" id="RDW64413.1"/>
    </source>
</evidence>
<dbReference type="AlphaFoldDB" id="A0A3D8QRG8"/>
<dbReference type="EMBL" id="PVWQ01000014">
    <property type="protein sequence ID" value="RDW64413.1"/>
    <property type="molecule type" value="Genomic_DNA"/>
</dbReference>
<keyword evidence="2" id="KW-1185">Reference proteome</keyword>
<gene>
    <name evidence="1" type="ORF">DSM5745_09824</name>
</gene>
<dbReference type="Gene3D" id="3.20.20.210">
    <property type="match status" value="1"/>
</dbReference>
<dbReference type="Proteomes" id="UP000256690">
    <property type="component" value="Unassembled WGS sequence"/>
</dbReference>
<evidence type="ECO:0000313" key="2">
    <source>
        <dbReference type="Proteomes" id="UP000256690"/>
    </source>
</evidence>
<dbReference type="RefSeq" id="XP_026599572.1">
    <property type="nucleotide sequence ID" value="XM_026751840.1"/>
</dbReference>
<dbReference type="SUPFAM" id="SSF51726">
    <property type="entry name" value="UROD/MetE-like"/>
    <property type="match status" value="1"/>
</dbReference>
<evidence type="ECO:0008006" key="3">
    <source>
        <dbReference type="Google" id="ProtNLM"/>
    </source>
</evidence>